<sequence length="318" mass="34420">MRVLALVPAFAGALQRMAPRAAPARSVSSPTALRSAVVSAVDRTNWETSGRDLILKSTDGTSDIVFDAEHAPAGGDPAAIVFLPSLALPKVNAMSSSLRTWCRKNKYSFVVADYHGVGRSKGNIEEACLSKWLADTKQLIETVASPNDHRRVVLVGAGVGGWIAVRLAQTDPELVGGVVGLAADPDFTEDLLLKRLKPDAHRSLSAQGMELIKWGDCSYPISRKLIEDARDHLLLKGPDGGLDVQCPVRLLHGLEDEEVPYTTAVRLANRIKTEDVTVSLSKSGHYMDDIDDFKRTRLAIQDCLESIFVLDLRSPSSG</sequence>
<dbReference type="OrthoDB" id="408373at2759"/>
<dbReference type="SUPFAM" id="SSF53474">
    <property type="entry name" value="alpha/beta-Hydrolases"/>
    <property type="match status" value="1"/>
</dbReference>
<dbReference type="EMBL" id="CAKKNE010000004">
    <property type="protein sequence ID" value="CAH0375316.1"/>
    <property type="molecule type" value="Genomic_DNA"/>
</dbReference>
<dbReference type="Proteomes" id="UP000789595">
    <property type="component" value="Unassembled WGS sequence"/>
</dbReference>
<dbReference type="InterPro" id="IPR029058">
    <property type="entry name" value="AB_hydrolase_fold"/>
</dbReference>
<dbReference type="Gene3D" id="3.40.50.1820">
    <property type="entry name" value="alpha/beta hydrolase"/>
    <property type="match status" value="1"/>
</dbReference>
<evidence type="ECO:0000313" key="4">
    <source>
        <dbReference type="Proteomes" id="UP000789595"/>
    </source>
</evidence>
<dbReference type="InterPro" id="IPR022742">
    <property type="entry name" value="Hydrolase_4"/>
</dbReference>
<organism evidence="3 4">
    <name type="scientific">Pelagomonas calceolata</name>
    <dbReference type="NCBI Taxonomy" id="35677"/>
    <lineage>
        <taxon>Eukaryota</taxon>
        <taxon>Sar</taxon>
        <taxon>Stramenopiles</taxon>
        <taxon>Ochrophyta</taxon>
        <taxon>Pelagophyceae</taxon>
        <taxon>Pelagomonadales</taxon>
        <taxon>Pelagomonadaceae</taxon>
        <taxon>Pelagomonas</taxon>
    </lineage>
</organism>
<evidence type="ECO:0000256" key="1">
    <source>
        <dbReference type="ARBA" id="ARBA00022801"/>
    </source>
</evidence>
<evidence type="ECO:0000259" key="2">
    <source>
        <dbReference type="Pfam" id="PF12146"/>
    </source>
</evidence>
<protein>
    <recommendedName>
        <fullName evidence="2">Serine aminopeptidase S33 domain-containing protein</fullName>
    </recommendedName>
</protein>
<dbReference type="InterPro" id="IPR052382">
    <property type="entry name" value="ABHD10_acyl-thioesterase"/>
</dbReference>
<feature type="domain" description="Serine aminopeptidase S33" evidence="2">
    <location>
        <begin position="103"/>
        <end position="183"/>
    </location>
</feature>
<dbReference type="PANTHER" id="PTHR16138">
    <property type="entry name" value="MYCOPHENOLIC ACID ACYL-GLUCURONIDE ESTERASE, MITOCHONDRIAL"/>
    <property type="match status" value="1"/>
</dbReference>
<name>A0A8J2SUW7_9STRA</name>
<proteinExistence type="predicted"/>
<keyword evidence="1" id="KW-0378">Hydrolase</keyword>
<reference evidence="3" key="1">
    <citation type="submission" date="2021-11" db="EMBL/GenBank/DDBJ databases">
        <authorList>
            <consortium name="Genoscope - CEA"/>
            <person name="William W."/>
        </authorList>
    </citation>
    <scope>NUCLEOTIDE SEQUENCE</scope>
</reference>
<evidence type="ECO:0000313" key="3">
    <source>
        <dbReference type="EMBL" id="CAH0375316.1"/>
    </source>
</evidence>
<keyword evidence="4" id="KW-1185">Reference proteome</keyword>
<accession>A0A8J2SUW7</accession>
<comment type="caution">
    <text evidence="3">The sequence shown here is derived from an EMBL/GenBank/DDBJ whole genome shotgun (WGS) entry which is preliminary data.</text>
</comment>
<dbReference type="GO" id="GO:0004553">
    <property type="term" value="F:hydrolase activity, hydrolyzing O-glycosyl compounds"/>
    <property type="evidence" value="ECO:0007669"/>
    <property type="project" value="TreeGrafter"/>
</dbReference>
<gene>
    <name evidence="3" type="ORF">PECAL_4P26450</name>
</gene>
<dbReference type="AlphaFoldDB" id="A0A8J2SUW7"/>
<dbReference type="PANTHER" id="PTHR16138:SF7">
    <property type="entry name" value="PALMITOYL-PROTEIN THIOESTERASE ABHD10, MITOCHONDRIAL"/>
    <property type="match status" value="1"/>
</dbReference>
<dbReference type="Pfam" id="PF12146">
    <property type="entry name" value="Hydrolase_4"/>
    <property type="match status" value="1"/>
</dbReference>